<dbReference type="GO" id="GO:0005524">
    <property type="term" value="F:ATP binding"/>
    <property type="evidence" value="ECO:0007669"/>
    <property type="project" value="UniProtKB-KW"/>
</dbReference>
<protein>
    <submittedName>
        <fullName evidence="5">Biotin carboxylase N-terminal domain-containing protein</fullName>
    </submittedName>
</protein>
<dbReference type="InterPro" id="IPR005481">
    <property type="entry name" value="BC-like_N"/>
</dbReference>
<feature type="domain" description="Biotin carboxylation" evidence="4">
    <location>
        <begin position="3"/>
        <end position="75"/>
    </location>
</feature>
<evidence type="ECO:0000259" key="4">
    <source>
        <dbReference type="PROSITE" id="PS50979"/>
    </source>
</evidence>
<name>A0ABD4X3U3_9RHOB</name>
<evidence type="ECO:0000256" key="3">
    <source>
        <dbReference type="ARBA" id="ARBA00022840"/>
    </source>
</evidence>
<evidence type="ECO:0000313" key="5">
    <source>
        <dbReference type="EMBL" id="MDE4164055.1"/>
    </source>
</evidence>
<reference evidence="5 6" key="1">
    <citation type="submission" date="2023-02" db="EMBL/GenBank/DDBJ databases">
        <title>Population genomics of bacteria associated with diatom.</title>
        <authorList>
            <person name="Xie J."/>
            <person name="Wang H."/>
        </authorList>
    </citation>
    <scope>NUCLEOTIDE SEQUENCE [LARGE SCALE GENOMIC DNA]</scope>
    <source>
        <strain evidence="5 6">PT47_8</strain>
    </source>
</reference>
<gene>
    <name evidence="5" type="ORF">PXK24_00005</name>
</gene>
<evidence type="ECO:0000256" key="1">
    <source>
        <dbReference type="ARBA" id="ARBA00022598"/>
    </source>
</evidence>
<keyword evidence="2" id="KW-0547">Nucleotide-binding</keyword>
<dbReference type="PROSITE" id="PS50979">
    <property type="entry name" value="BC"/>
    <property type="match status" value="1"/>
</dbReference>
<dbReference type="InterPro" id="IPR011764">
    <property type="entry name" value="Biotin_carboxylation_dom"/>
</dbReference>
<feature type="non-terminal residue" evidence="5">
    <location>
        <position position="75"/>
    </location>
</feature>
<keyword evidence="3" id="KW-0067">ATP-binding</keyword>
<dbReference type="RefSeq" id="WP_274839366.1">
    <property type="nucleotide sequence ID" value="NZ_JARCJF010000001.1"/>
</dbReference>
<proteinExistence type="predicted"/>
<organism evidence="5 6">
    <name type="scientific">Phaeobacter gallaeciensis</name>
    <dbReference type="NCBI Taxonomy" id="60890"/>
    <lineage>
        <taxon>Bacteria</taxon>
        <taxon>Pseudomonadati</taxon>
        <taxon>Pseudomonadota</taxon>
        <taxon>Alphaproteobacteria</taxon>
        <taxon>Rhodobacterales</taxon>
        <taxon>Roseobacteraceae</taxon>
        <taxon>Phaeobacter</taxon>
    </lineage>
</organism>
<dbReference type="Gene3D" id="3.40.50.20">
    <property type="match status" value="1"/>
</dbReference>
<evidence type="ECO:0000256" key="2">
    <source>
        <dbReference type="ARBA" id="ARBA00022741"/>
    </source>
</evidence>
<dbReference type="SUPFAM" id="SSF52440">
    <property type="entry name" value="PreATP-grasp domain"/>
    <property type="match status" value="1"/>
</dbReference>
<dbReference type="EMBL" id="JARCJK010000001">
    <property type="protein sequence ID" value="MDE4164055.1"/>
    <property type="molecule type" value="Genomic_DNA"/>
</dbReference>
<keyword evidence="1" id="KW-0436">Ligase</keyword>
<dbReference type="PANTHER" id="PTHR43778">
    <property type="entry name" value="PYRUVATE CARBOXYLASE"/>
    <property type="match status" value="1"/>
</dbReference>
<dbReference type="PANTHER" id="PTHR43778:SF2">
    <property type="entry name" value="PYRUVATE CARBOXYLASE, MITOCHONDRIAL"/>
    <property type="match status" value="1"/>
</dbReference>
<accession>A0ABD4X3U3</accession>
<dbReference type="InterPro" id="IPR016185">
    <property type="entry name" value="PreATP-grasp_dom_sf"/>
</dbReference>
<dbReference type="GO" id="GO:0016874">
    <property type="term" value="F:ligase activity"/>
    <property type="evidence" value="ECO:0007669"/>
    <property type="project" value="UniProtKB-KW"/>
</dbReference>
<evidence type="ECO:0000313" key="6">
    <source>
        <dbReference type="Proteomes" id="UP001218364"/>
    </source>
</evidence>
<dbReference type="Proteomes" id="UP001218364">
    <property type="component" value="Unassembled WGS sequence"/>
</dbReference>
<comment type="caution">
    <text evidence="5">The sequence shown here is derived from an EMBL/GenBank/DDBJ whole genome shotgun (WGS) entry which is preliminary data.</text>
</comment>
<dbReference type="InterPro" id="IPR055268">
    <property type="entry name" value="PCB-like"/>
</dbReference>
<dbReference type="AlphaFoldDB" id="A0ABD4X3U3"/>
<dbReference type="Pfam" id="PF00289">
    <property type="entry name" value="Biotin_carb_N"/>
    <property type="match status" value="1"/>
</dbReference>
<sequence length="75" mass="8366">MTDFKKILIANRGEIAIRVMRAANEMGKKTVAVYAEEDKLGLHRFKADEAYRIGEGLGPVAAYLSIDEIIRVAKE</sequence>